<dbReference type="Pfam" id="PF13450">
    <property type="entry name" value="NAD_binding_8"/>
    <property type="match status" value="1"/>
</dbReference>
<keyword evidence="10" id="KW-0413">Isomerase</keyword>
<reference evidence="18 19" key="1">
    <citation type="submission" date="2020-09" db="EMBL/GenBank/DDBJ databases">
        <title>Actinomycete isolated from the Camponotus japonicus Mayr.</title>
        <authorList>
            <person name="Gong X."/>
        </authorList>
    </citation>
    <scope>NUCLEOTIDE SEQUENCE [LARGE SCALE GENOMIC DNA]</scope>
    <source>
        <strain evidence="18 19">2C-HV3</strain>
    </source>
</reference>
<evidence type="ECO:0000256" key="8">
    <source>
        <dbReference type="ARBA" id="ARBA00023166"/>
    </source>
</evidence>
<keyword evidence="5" id="KW-0274">FAD</keyword>
<feature type="domain" description="Glucose-methanol-choline oxidoreductase C-terminal" evidence="17">
    <location>
        <begin position="444"/>
        <end position="544"/>
    </location>
</feature>
<dbReference type="Gene3D" id="3.50.50.60">
    <property type="entry name" value="FAD/NAD(P)-binding domain"/>
    <property type="match status" value="3"/>
</dbReference>
<dbReference type="SUPFAM" id="SSF51905">
    <property type="entry name" value="FAD/NAD(P)-binding domain"/>
    <property type="match status" value="1"/>
</dbReference>
<comment type="caution">
    <text evidence="18">The sequence shown here is derived from an EMBL/GenBank/DDBJ whole genome shotgun (WGS) entry which is preliminary data.</text>
</comment>
<organism evidence="18 19">
    <name type="scientific">Microbispora bryophytorum subsp. camponoti</name>
    <dbReference type="NCBI Taxonomy" id="1677852"/>
    <lineage>
        <taxon>Bacteria</taxon>
        <taxon>Bacillati</taxon>
        <taxon>Actinomycetota</taxon>
        <taxon>Actinomycetes</taxon>
        <taxon>Streptosporangiales</taxon>
        <taxon>Streptosporangiaceae</taxon>
        <taxon>Microbispora</taxon>
    </lineage>
</organism>
<evidence type="ECO:0000256" key="13">
    <source>
        <dbReference type="ARBA" id="ARBA00049723"/>
    </source>
</evidence>
<evidence type="ECO:0000256" key="15">
    <source>
        <dbReference type="ARBA" id="ARBA00049778"/>
    </source>
</evidence>
<name>A0ABR8L8S3_9ACTN</name>
<dbReference type="RefSeq" id="WP_191054528.1">
    <property type="nucleotide sequence ID" value="NZ_JACXRZ010000028.1"/>
</dbReference>
<dbReference type="PANTHER" id="PTHR47470">
    <property type="entry name" value="CHOLESTEROL OXIDASE"/>
    <property type="match status" value="1"/>
</dbReference>
<keyword evidence="7" id="KW-0443">Lipid metabolism</keyword>
<evidence type="ECO:0000256" key="2">
    <source>
        <dbReference type="ARBA" id="ARBA00010790"/>
    </source>
</evidence>
<dbReference type="InterPro" id="IPR052542">
    <property type="entry name" value="Cholesterol_Oxidase"/>
</dbReference>
<feature type="region of interest" description="Disordered" evidence="16">
    <location>
        <begin position="634"/>
        <end position="669"/>
    </location>
</feature>
<evidence type="ECO:0000259" key="17">
    <source>
        <dbReference type="Pfam" id="PF05199"/>
    </source>
</evidence>
<evidence type="ECO:0000256" key="14">
    <source>
        <dbReference type="ARBA" id="ARBA00049744"/>
    </source>
</evidence>
<evidence type="ECO:0000256" key="1">
    <source>
        <dbReference type="ARBA" id="ARBA00001974"/>
    </source>
</evidence>
<evidence type="ECO:0000256" key="6">
    <source>
        <dbReference type="ARBA" id="ARBA00023002"/>
    </source>
</evidence>
<evidence type="ECO:0000256" key="5">
    <source>
        <dbReference type="ARBA" id="ARBA00022827"/>
    </source>
</evidence>
<keyword evidence="6" id="KW-0560">Oxidoreductase</keyword>
<protein>
    <recommendedName>
        <fullName evidence="14">Cholesterol oxidase</fullName>
        <ecNumber evidence="13">1.1.3.6</ecNumber>
        <ecNumber evidence="11">5.3.3.1</ecNumber>
    </recommendedName>
    <alternativeName>
        <fullName evidence="15">Cholesterol isomerase</fullName>
    </alternativeName>
</protein>
<dbReference type="EMBL" id="JACXRZ010000028">
    <property type="protein sequence ID" value="MBD3147320.1"/>
    <property type="molecule type" value="Genomic_DNA"/>
</dbReference>
<accession>A0ABR8L8S3</accession>
<keyword evidence="8" id="KW-1207">Sterol metabolism</keyword>
<dbReference type="PANTHER" id="PTHR47470:SF1">
    <property type="entry name" value="FAD-DEPENDENT OXIDOREDUCTASE 2 FAD BINDING DOMAIN-CONTAINING PROTEIN"/>
    <property type="match status" value="1"/>
</dbReference>
<dbReference type="Proteomes" id="UP000653231">
    <property type="component" value="Unassembled WGS sequence"/>
</dbReference>
<dbReference type="Pfam" id="PF05199">
    <property type="entry name" value="GMC_oxred_C"/>
    <property type="match status" value="1"/>
</dbReference>
<evidence type="ECO:0000313" key="18">
    <source>
        <dbReference type="EMBL" id="MBD3147320.1"/>
    </source>
</evidence>
<dbReference type="EC" id="5.3.3.1" evidence="11"/>
<evidence type="ECO:0000256" key="9">
    <source>
        <dbReference type="ARBA" id="ARBA00023221"/>
    </source>
</evidence>
<evidence type="ECO:0000256" key="7">
    <source>
        <dbReference type="ARBA" id="ARBA00023098"/>
    </source>
</evidence>
<evidence type="ECO:0000256" key="11">
    <source>
        <dbReference type="ARBA" id="ARBA00038856"/>
    </source>
</evidence>
<comment type="similarity">
    <text evidence="2">Belongs to the GMC oxidoreductase family.</text>
</comment>
<keyword evidence="19" id="KW-1185">Reference proteome</keyword>
<dbReference type="InterPro" id="IPR036188">
    <property type="entry name" value="FAD/NAD-bd_sf"/>
</dbReference>
<evidence type="ECO:0000256" key="16">
    <source>
        <dbReference type="SAM" id="MobiDB-lite"/>
    </source>
</evidence>
<keyword evidence="3" id="KW-0153">Cholesterol metabolism</keyword>
<gene>
    <name evidence="18" type="ORF">IEQ31_29685</name>
</gene>
<comment type="pathway">
    <text evidence="12">Steroid metabolism; cholesterol degradation.</text>
</comment>
<dbReference type="InterPro" id="IPR007867">
    <property type="entry name" value="GMC_OxRtase_C"/>
</dbReference>
<evidence type="ECO:0000313" key="19">
    <source>
        <dbReference type="Proteomes" id="UP000653231"/>
    </source>
</evidence>
<keyword evidence="4" id="KW-0285">Flavoprotein</keyword>
<keyword evidence="9" id="KW-0753">Steroid metabolism</keyword>
<proteinExistence type="inferred from homology"/>
<comment type="cofactor">
    <cofactor evidence="1">
        <name>FAD</name>
        <dbReference type="ChEBI" id="CHEBI:57692"/>
    </cofactor>
</comment>
<sequence>MEHVDAVVVGSGFGGAVAACRLAEAGLSVVVLERGRAYAPGDFPRGPAQLGRAFWDPAEGLYGMFDIWSFSGCDSVVSSGLGGGSLVYANVMLRKDEDWFVHEQALPGGGYESWPVTRADLEPHYDAVERMIGVSPYPLASPGFDDTLKTLAMRDAAAELGLDWRLPPLAVSFAPSPGAQPSQGAPLAAAAYGNLHGVPRRTCRLCGECDLGCNDGAKNSLDHTYLSAARHHGADLRTLHEVRRIGPRVGGGYDVQYVEHMPREDEAGEDGDGPPRRTGPHTISCDRLVLAAGTYGTSYLLLKNRAAFPGLSATIGSRFCGNGDMLAFLLRATDRSRTRPIRASRGPVITSAIRLDDGADGRGAYIEDGGYPEFVDYLVEGADMRPGRVARFLLRRMRNILTHDTNLSAEFADLIGRGELSGTSLPLLGMGRDVPDGRLRLRDGRLDVDWTAESSEDYYERLRAIMRRIGDVLGAEYADSPPWWRRRVMTVHPLGGAPMGRHPGEGVCDPYGEVFGFPGLYVADGAALPGPVGANPSLTIAALADRMSTRILESRASLAVPMAGVGAVRAGAAGVESAGVESVGVESVELPAVPPIEVGTEAVSMGTEAVSMGAETMPVGTEAVPVVTAAGRPAAQAGPVTDRAAPDGAADLQGTMGAPETQAGPDPAAVSGGRPFAAGRADEPSVFEGRTSLWFVEEMRGLLTLVPPGGAARQTGAGGRPVAFRITITIDDIDRFLTEPEHEARAEGWIEADLCGGRRPIAGGSFNLFVPGETAGQRRMCYRLRFWDADGRPRTLAGHKEILPGAPTRLWLDTSTLHARLLEGHVEEDGDDDATVVAAGTLRILPSDLVRMLTTFRTAGPDGTAAVTRFCRFFLGELWEVYGPG</sequence>
<evidence type="ECO:0000256" key="10">
    <source>
        <dbReference type="ARBA" id="ARBA00023235"/>
    </source>
</evidence>
<dbReference type="EC" id="1.1.3.6" evidence="13"/>
<evidence type="ECO:0000256" key="3">
    <source>
        <dbReference type="ARBA" id="ARBA00022548"/>
    </source>
</evidence>
<evidence type="ECO:0000256" key="12">
    <source>
        <dbReference type="ARBA" id="ARBA00049645"/>
    </source>
</evidence>
<evidence type="ECO:0000256" key="4">
    <source>
        <dbReference type="ARBA" id="ARBA00022630"/>
    </source>
</evidence>